<sequence length="176" mass="19688">MKYTIREERTTDYESTEAIVEEAFRGEEFSDQQEHHLVRRIRQSAEFIPELSLVAETEGNLVGHILLSKVQIVGDTEEWESLALAPVSISPAYQKQGIGGALIQEAMKRAKNLGFSSIVLLGHPAYYPKFGFVPASRFGVQSPFRVGDAYFMAVELEKDALSNVRGTVKYPATFDE</sequence>
<evidence type="ECO:0000313" key="2">
    <source>
        <dbReference type="EMBL" id="MFC4356264.1"/>
    </source>
</evidence>
<dbReference type="EMBL" id="JBHSEF010000029">
    <property type="protein sequence ID" value="MFC4356264.1"/>
    <property type="molecule type" value="Genomic_DNA"/>
</dbReference>
<keyword evidence="3" id="KW-1185">Reference proteome</keyword>
<dbReference type="InterPro" id="IPR000182">
    <property type="entry name" value="GNAT_dom"/>
</dbReference>
<gene>
    <name evidence="2" type="ORF">ACFO0S_14480</name>
</gene>
<dbReference type="PANTHER" id="PTHR43617">
    <property type="entry name" value="L-AMINO ACID N-ACETYLTRANSFERASE"/>
    <property type="match status" value="1"/>
</dbReference>
<dbReference type="InterPro" id="IPR050276">
    <property type="entry name" value="MshD_Acetyltransferase"/>
</dbReference>
<keyword evidence="2" id="KW-0012">Acyltransferase</keyword>
<dbReference type="GO" id="GO:0016746">
    <property type="term" value="F:acyltransferase activity"/>
    <property type="evidence" value="ECO:0007669"/>
    <property type="project" value="UniProtKB-KW"/>
</dbReference>
<protein>
    <submittedName>
        <fullName evidence="2">GNAT family N-acetyltransferase</fullName>
        <ecNumber evidence="2">2.3.-.-</ecNumber>
    </submittedName>
</protein>
<dbReference type="PROSITE" id="PS51186">
    <property type="entry name" value="GNAT"/>
    <property type="match status" value="1"/>
</dbReference>
<proteinExistence type="predicted"/>
<dbReference type="CDD" id="cd04301">
    <property type="entry name" value="NAT_SF"/>
    <property type="match status" value="1"/>
</dbReference>
<accession>A0ABV8UYI6</accession>
<dbReference type="Pfam" id="PF00583">
    <property type="entry name" value="Acetyltransf_1"/>
    <property type="match status" value="1"/>
</dbReference>
<evidence type="ECO:0000259" key="1">
    <source>
        <dbReference type="PROSITE" id="PS51186"/>
    </source>
</evidence>
<dbReference type="EC" id="2.3.-.-" evidence="2"/>
<dbReference type="PANTHER" id="PTHR43617:SF2">
    <property type="entry name" value="UPF0039 PROTEIN SLL0451"/>
    <property type="match status" value="1"/>
</dbReference>
<dbReference type="RefSeq" id="WP_378142825.1">
    <property type="nucleotide sequence ID" value="NZ_JBHSEF010000029.1"/>
</dbReference>
<name>A0ABV8UYI6_9BACL</name>
<feature type="domain" description="N-acetyltransferase" evidence="1">
    <location>
        <begin position="3"/>
        <end position="157"/>
    </location>
</feature>
<keyword evidence="2" id="KW-0808">Transferase</keyword>
<comment type="caution">
    <text evidence="2">The sequence shown here is derived from an EMBL/GenBank/DDBJ whole genome shotgun (WGS) entry which is preliminary data.</text>
</comment>
<evidence type="ECO:0000313" key="3">
    <source>
        <dbReference type="Proteomes" id="UP001595733"/>
    </source>
</evidence>
<dbReference type="SUPFAM" id="SSF55729">
    <property type="entry name" value="Acyl-CoA N-acyltransferases (Nat)"/>
    <property type="match status" value="1"/>
</dbReference>
<dbReference type="InterPro" id="IPR016181">
    <property type="entry name" value="Acyl_CoA_acyltransferase"/>
</dbReference>
<dbReference type="Proteomes" id="UP001595733">
    <property type="component" value="Unassembled WGS sequence"/>
</dbReference>
<organism evidence="2 3">
    <name type="scientific">Chryseomicrobium palamuruense</name>
    <dbReference type="NCBI Taxonomy" id="682973"/>
    <lineage>
        <taxon>Bacteria</taxon>
        <taxon>Bacillati</taxon>
        <taxon>Bacillota</taxon>
        <taxon>Bacilli</taxon>
        <taxon>Bacillales</taxon>
        <taxon>Caryophanaceae</taxon>
        <taxon>Chryseomicrobium</taxon>
    </lineage>
</organism>
<reference evidence="3" key="1">
    <citation type="journal article" date="2019" name="Int. J. Syst. Evol. Microbiol.">
        <title>The Global Catalogue of Microorganisms (GCM) 10K type strain sequencing project: providing services to taxonomists for standard genome sequencing and annotation.</title>
        <authorList>
            <consortium name="The Broad Institute Genomics Platform"/>
            <consortium name="The Broad Institute Genome Sequencing Center for Infectious Disease"/>
            <person name="Wu L."/>
            <person name="Ma J."/>
        </authorList>
    </citation>
    <scope>NUCLEOTIDE SEQUENCE [LARGE SCALE GENOMIC DNA]</scope>
    <source>
        <strain evidence="3">CCUG 50353</strain>
    </source>
</reference>
<dbReference type="Gene3D" id="3.40.630.30">
    <property type="match status" value="1"/>
</dbReference>